<feature type="region of interest" description="Disordered" evidence="1">
    <location>
        <begin position="529"/>
        <end position="561"/>
    </location>
</feature>
<feature type="compositionally biased region" description="Polar residues" evidence="1">
    <location>
        <begin position="655"/>
        <end position="664"/>
    </location>
</feature>
<evidence type="ECO:0000313" key="3">
    <source>
        <dbReference type="Proteomes" id="UP000481153"/>
    </source>
</evidence>
<feature type="region of interest" description="Disordered" evidence="1">
    <location>
        <begin position="1"/>
        <end position="25"/>
    </location>
</feature>
<gene>
    <name evidence="2" type="ORF">Ae201684_000419</name>
</gene>
<feature type="region of interest" description="Disordered" evidence="1">
    <location>
        <begin position="412"/>
        <end position="432"/>
    </location>
</feature>
<feature type="region of interest" description="Disordered" evidence="1">
    <location>
        <begin position="809"/>
        <end position="926"/>
    </location>
</feature>
<proteinExistence type="predicted"/>
<feature type="compositionally biased region" description="Basic and acidic residues" evidence="1">
    <location>
        <begin position="815"/>
        <end position="827"/>
    </location>
</feature>
<feature type="compositionally biased region" description="Pro residues" evidence="1">
    <location>
        <begin position="829"/>
        <end position="844"/>
    </location>
</feature>
<feature type="region of interest" description="Disordered" evidence="1">
    <location>
        <begin position="291"/>
        <end position="334"/>
    </location>
</feature>
<feature type="compositionally biased region" description="Low complexity" evidence="1">
    <location>
        <begin position="759"/>
        <end position="768"/>
    </location>
</feature>
<feature type="compositionally biased region" description="Polar residues" evidence="1">
    <location>
        <begin position="325"/>
        <end position="334"/>
    </location>
</feature>
<sequence>MGNKLGVNKVAPGKAPSKPEPPKTIEISVVPTQPAQPATQPPDTLLDERNGLKKFLGGDARVYWVNKAGDRFDTEPHEWLQKKRLSIARVEPQIAETSTTRSGAGSHDQSVISNGRKQSMSSGKSEPPPSEEVSIANILQGAIGDAETLPTQPRATRGLTKEASTANVLRGALGDQDSIDNASIRGMTKEASIASILQGAVGDQSMSIATQRHSSGLINQMSIANVLRSALADDEVVLDSNPVRGVTKASIANILHGALDVAETASTAPRFPVSLNVTEFLMDATSGAMAGMAKQSRSRDDLLLQESPSRQSRQFSATSGGGDTHGNSGSNSVRSLATSASKVVLVPTASRAELNQLLLADEHNAASSSTTSGPSSPRGKRATMNLGTLPGRTSIVDASRVPLATATAATADEGSFGKSNQRKKRSTTNLGTNIEQSSLLEIQARRAHLQALAEGSQDHLQGDSRPSSSPPRRSFRFQGDSDQTSPTRNRGSCPNIPVDGLPDGSKSFDTGSLKATDGAESFQIACGNGAASDQSHSFMNRSASRSFRQSPQNSPEKDQMQRSWAGLGGLAASPSTAMLVPSESRAELNRLLLADQHAAAAESTREEAEQASHPIGLMRVSPSKANLLRGDEGPPPLQINASRSNILPLLQHSASRSFRQQRQLSPERGPLQRSRTGLTSSPSTAILVPSESRAELNRLLLIDQHNDVNHDDAKTTTIAMDNPVGLMRVSPSKANLRQEPPPLLRRDSSRHNAEATMGSSSLVHSSSRSFRRHPSGSSREIMRLNNSGNGVLPPLATTDVAVATETPQVHQMSTTDHHTNPEEERPTGHPTPPSAEPRESPPSNPVDFGQSEPCGVDVPAETASETPSDETLSGGATDDAAPHSSDVEPVGNVADVRWERTTNSSSRGDLECPQVERPRTSKEREVLRHSLSGLKMSSSKEQFELENDDETNARNDFGAIFYDSTASLRSSTPSLDTLYSVNESIVSSNEGDIVPLSPAMSLAISLATTQEETKQ</sequence>
<feature type="compositionally biased region" description="Polar residues" evidence="1">
    <location>
        <begin position="306"/>
        <end position="318"/>
    </location>
</feature>
<feature type="compositionally biased region" description="Polar residues" evidence="1">
    <location>
        <begin position="673"/>
        <end position="683"/>
    </location>
</feature>
<protein>
    <submittedName>
        <fullName evidence="2">Uncharacterized protein</fullName>
    </submittedName>
</protein>
<organism evidence="2 3">
    <name type="scientific">Aphanomyces euteiches</name>
    <dbReference type="NCBI Taxonomy" id="100861"/>
    <lineage>
        <taxon>Eukaryota</taxon>
        <taxon>Sar</taxon>
        <taxon>Stramenopiles</taxon>
        <taxon>Oomycota</taxon>
        <taxon>Saprolegniomycetes</taxon>
        <taxon>Saprolegniales</taxon>
        <taxon>Verrucalvaceae</taxon>
        <taxon>Aphanomyces</taxon>
    </lineage>
</organism>
<evidence type="ECO:0000256" key="1">
    <source>
        <dbReference type="SAM" id="MobiDB-lite"/>
    </source>
</evidence>
<reference evidence="2 3" key="1">
    <citation type="submission" date="2019-07" db="EMBL/GenBank/DDBJ databases">
        <title>Genomics analysis of Aphanomyces spp. identifies a new class of oomycete effector associated with host adaptation.</title>
        <authorList>
            <person name="Gaulin E."/>
        </authorList>
    </citation>
    <scope>NUCLEOTIDE SEQUENCE [LARGE SCALE GENOMIC DNA]</scope>
    <source>
        <strain evidence="2 3">ATCC 201684</strain>
    </source>
</reference>
<dbReference type="EMBL" id="VJMJ01000002">
    <property type="protein sequence ID" value="KAF0745400.1"/>
    <property type="molecule type" value="Genomic_DNA"/>
</dbReference>
<feature type="compositionally biased region" description="Basic and acidic residues" evidence="1">
    <location>
        <begin position="908"/>
        <end position="926"/>
    </location>
</feature>
<feature type="region of interest" description="Disordered" evidence="1">
    <location>
        <begin position="655"/>
        <end position="683"/>
    </location>
</feature>
<comment type="caution">
    <text evidence="2">The sequence shown here is derived from an EMBL/GenBank/DDBJ whole genome shotgun (WGS) entry which is preliminary data.</text>
</comment>
<dbReference type="AlphaFoldDB" id="A0A6G0XXD5"/>
<feature type="compositionally biased region" description="Basic and acidic residues" evidence="1">
    <location>
        <begin position="744"/>
        <end position="753"/>
    </location>
</feature>
<feature type="region of interest" description="Disordered" evidence="1">
    <location>
        <begin position="731"/>
        <end position="794"/>
    </location>
</feature>
<feature type="region of interest" description="Disordered" evidence="1">
    <location>
        <begin position="30"/>
        <end position="49"/>
    </location>
</feature>
<dbReference type="Proteomes" id="UP000481153">
    <property type="component" value="Unassembled WGS sequence"/>
</dbReference>
<dbReference type="VEuPathDB" id="FungiDB:AeMF1_001274"/>
<evidence type="ECO:0000313" key="2">
    <source>
        <dbReference type="EMBL" id="KAF0745400.1"/>
    </source>
</evidence>
<feature type="compositionally biased region" description="Low complexity" evidence="1">
    <location>
        <begin position="367"/>
        <end position="377"/>
    </location>
</feature>
<name>A0A6G0XXD5_9STRA</name>
<feature type="compositionally biased region" description="Low complexity" evidence="1">
    <location>
        <begin position="31"/>
        <end position="42"/>
    </location>
</feature>
<feature type="compositionally biased region" description="Polar residues" evidence="1">
    <location>
        <begin position="95"/>
        <end position="118"/>
    </location>
</feature>
<accession>A0A6G0XXD5</accession>
<feature type="region of interest" description="Disordered" evidence="1">
    <location>
        <begin position="92"/>
        <end position="132"/>
    </location>
</feature>
<keyword evidence="3" id="KW-1185">Reference proteome</keyword>
<feature type="compositionally biased region" description="Polar residues" evidence="1">
    <location>
        <begin position="480"/>
        <end position="492"/>
    </location>
</feature>
<feature type="region of interest" description="Disordered" evidence="1">
    <location>
        <begin position="452"/>
        <end position="514"/>
    </location>
</feature>
<feature type="compositionally biased region" description="Polar residues" evidence="1">
    <location>
        <begin position="531"/>
        <end position="554"/>
    </location>
</feature>
<feature type="region of interest" description="Disordered" evidence="1">
    <location>
        <begin position="361"/>
        <end position="398"/>
    </location>
</feature>